<protein>
    <submittedName>
        <fullName evidence="1">DUF169 domain-containing protein</fullName>
    </submittedName>
</protein>
<dbReference type="EMBL" id="JBHRTR010000034">
    <property type="protein sequence ID" value="MFC3229724.1"/>
    <property type="molecule type" value="Genomic_DNA"/>
</dbReference>
<dbReference type="RefSeq" id="WP_379904194.1">
    <property type="nucleotide sequence ID" value="NZ_JBHRTR010000034.1"/>
</dbReference>
<name>A0ABV7L589_9PROT</name>
<dbReference type="PANTHER" id="PTHR37954">
    <property type="entry name" value="BLL4979 PROTEIN"/>
    <property type="match status" value="1"/>
</dbReference>
<dbReference type="Pfam" id="PF02596">
    <property type="entry name" value="DUF169"/>
    <property type="match status" value="1"/>
</dbReference>
<evidence type="ECO:0000313" key="2">
    <source>
        <dbReference type="Proteomes" id="UP001595528"/>
    </source>
</evidence>
<accession>A0ABV7L589</accession>
<comment type="caution">
    <text evidence="1">The sequence shown here is derived from an EMBL/GenBank/DDBJ whole genome shotgun (WGS) entry which is preliminary data.</text>
</comment>
<reference evidence="2" key="1">
    <citation type="journal article" date="2019" name="Int. J. Syst. Evol. Microbiol.">
        <title>The Global Catalogue of Microorganisms (GCM) 10K type strain sequencing project: providing services to taxonomists for standard genome sequencing and annotation.</title>
        <authorList>
            <consortium name="The Broad Institute Genomics Platform"/>
            <consortium name="The Broad Institute Genome Sequencing Center for Infectious Disease"/>
            <person name="Wu L."/>
            <person name="Ma J."/>
        </authorList>
    </citation>
    <scope>NUCLEOTIDE SEQUENCE [LARGE SCALE GENOMIC DNA]</scope>
    <source>
        <strain evidence="2">KCTC 42964</strain>
    </source>
</reference>
<keyword evidence="2" id="KW-1185">Reference proteome</keyword>
<organism evidence="1 2">
    <name type="scientific">Marinibaculum pumilum</name>
    <dbReference type="NCBI Taxonomy" id="1766165"/>
    <lineage>
        <taxon>Bacteria</taxon>
        <taxon>Pseudomonadati</taxon>
        <taxon>Pseudomonadota</taxon>
        <taxon>Alphaproteobacteria</taxon>
        <taxon>Rhodospirillales</taxon>
        <taxon>Rhodospirillaceae</taxon>
        <taxon>Marinibaculum</taxon>
    </lineage>
</organism>
<dbReference type="Proteomes" id="UP001595528">
    <property type="component" value="Unassembled WGS sequence"/>
</dbReference>
<gene>
    <name evidence="1" type="ORF">ACFOGJ_20920</name>
</gene>
<proteinExistence type="predicted"/>
<dbReference type="InterPro" id="IPR003748">
    <property type="entry name" value="DUF169"/>
</dbReference>
<dbReference type="PANTHER" id="PTHR37954:SF3">
    <property type="entry name" value="DUF169 DOMAIN-CONTAINING PROTEIN"/>
    <property type="match status" value="1"/>
</dbReference>
<evidence type="ECO:0000313" key="1">
    <source>
        <dbReference type="EMBL" id="MFC3229724.1"/>
    </source>
</evidence>
<sequence>MARDWAALSAELERLLKVRSIPFGMKLFADRAEMEAIPKIRRPQKIHTLDQAVGQAARLGWTVGITADDLVGAQCRAVVGLGHAKDPAWRSGRHMVGVWFETEADATEHQAAMHCVADGQYEALALAPLASGRLDPPDIALFYATPGAMMYFINGLQWSGYRKFDWGVVGESACADSWGRALKTREPSLSIPCFAERRYGGVLDDEMLMALPPDQLDQAIAGMHALAKNGFRYPFPQYGIQQDVREGMGVSYPARSA</sequence>